<dbReference type="NCBIfam" id="TIGR01637">
    <property type="entry name" value="phage_arpU"/>
    <property type="match status" value="1"/>
</dbReference>
<reference evidence="1 2" key="1">
    <citation type="submission" date="2020-03" db="EMBL/GenBank/DDBJ databases">
        <title>Soil Listeria distribution.</title>
        <authorList>
            <person name="Liao J."/>
            <person name="Wiedmann M."/>
        </authorList>
    </citation>
    <scope>NUCLEOTIDE SEQUENCE [LARGE SCALE GENOMIC DNA]</scope>
    <source>
        <strain evidence="1 2">FSL L7-1560</strain>
    </source>
</reference>
<accession>A0A7X0WZ49</accession>
<evidence type="ECO:0000313" key="2">
    <source>
        <dbReference type="Proteomes" id="UP000523362"/>
    </source>
</evidence>
<organism evidence="1 2">
    <name type="scientific">Listeria seeligeri</name>
    <dbReference type="NCBI Taxonomy" id="1640"/>
    <lineage>
        <taxon>Bacteria</taxon>
        <taxon>Bacillati</taxon>
        <taxon>Bacillota</taxon>
        <taxon>Bacilli</taxon>
        <taxon>Bacillales</taxon>
        <taxon>Listeriaceae</taxon>
        <taxon>Listeria</taxon>
    </lineage>
</organism>
<protein>
    <recommendedName>
        <fullName evidence="3">ArpU family transcriptional regulator</fullName>
    </recommendedName>
</protein>
<dbReference type="AlphaFoldDB" id="A0A7X0WZ49"/>
<comment type="caution">
    <text evidence="1">The sequence shown here is derived from an EMBL/GenBank/DDBJ whole genome shotgun (WGS) entry which is preliminary data.</text>
</comment>
<dbReference type="RefSeq" id="WP_075702901.1">
    <property type="nucleotide sequence ID" value="NZ_CP034772.1"/>
</dbReference>
<dbReference type="Proteomes" id="UP000523362">
    <property type="component" value="Unassembled WGS sequence"/>
</dbReference>
<dbReference type="EMBL" id="JAARRG010000001">
    <property type="protein sequence ID" value="MBC1484647.1"/>
    <property type="molecule type" value="Genomic_DNA"/>
</dbReference>
<dbReference type="InterPro" id="IPR006524">
    <property type="entry name" value="ArpU-like"/>
</dbReference>
<evidence type="ECO:0000313" key="1">
    <source>
        <dbReference type="EMBL" id="MBC1484647.1"/>
    </source>
</evidence>
<sequence length="130" mass="15330">MLITKNNIDYIKTVQKVKHFFEEFQQLRYVSGLTLKPQLSSDGFLEEPVFPVRDDEKIMSEARLVKEYTKVLNQMDKLYRNILVSCYIERKKNVAVMLELPYEIAQFKRIKKRAVLALATEMGIVVRKNN</sequence>
<name>A0A7X0WZ49_LISSE</name>
<evidence type="ECO:0008006" key="3">
    <source>
        <dbReference type="Google" id="ProtNLM"/>
    </source>
</evidence>
<proteinExistence type="predicted"/>
<gene>
    <name evidence="1" type="ORF">HB897_00205</name>
</gene>